<keyword evidence="7" id="KW-0289">Folate biosynthesis</keyword>
<accession>A0A3B0UHN8</accession>
<organism evidence="9">
    <name type="scientific">hydrothermal vent metagenome</name>
    <dbReference type="NCBI Taxonomy" id="652676"/>
    <lineage>
        <taxon>unclassified sequences</taxon>
        <taxon>metagenomes</taxon>
        <taxon>ecological metagenomes</taxon>
    </lineage>
</organism>
<dbReference type="GO" id="GO:0046656">
    <property type="term" value="P:folic acid biosynthetic process"/>
    <property type="evidence" value="ECO:0007669"/>
    <property type="project" value="UniProtKB-KW"/>
</dbReference>
<dbReference type="NCBIfam" id="TIGR01498">
    <property type="entry name" value="folK"/>
    <property type="match status" value="1"/>
</dbReference>
<evidence type="ECO:0000256" key="6">
    <source>
        <dbReference type="ARBA" id="ARBA00022840"/>
    </source>
</evidence>
<dbReference type="SUPFAM" id="SSF55083">
    <property type="entry name" value="6-hydroxymethyl-7,8-dihydropterin pyrophosphokinase, HPPK"/>
    <property type="match status" value="1"/>
</dbReference>
<dbReference type="EMBL" id="UOEQ01000561">
    <property type="protein sequence ID" value="VAW24837.1"/>
    <property type="molecule type" value="Genomic_DNA"/>
</dbReference>
<dbReference type="UniPathway" id="UPA00077">
    <property type="reaction ID" value="UER00155"/>
</dbReference>
<dbReference type="CDD" id="cd00483">
    <property type="entry name" value="HPPK"/>
    <property type="match status" value="1"/>
</dbReference>
<dbReference type="InterPro" id="IPR000550">
    <property type="entry name" value="Hppk"/>
</dbReference>
<evidence type="ECO:0000256" key="3">
    <source>
        <dbReference type="ARBA" id="ARBA00022679"/>
    </source>
</evidence>
<evidence type="ECO:0000256" key="4">
    <source>
        <dbReference type="ARBA" id="ARBA00022741"/>
    </source>
</evidence>
<dbReference type="PROSITE" id="PS00794">
    <property type="entry name" value="HPPK"/>
    <property type="match status" value="1"/>
</dbReference>
<dbReference type="InterPro" id="IPR035907">
    <property type="entry name" value="Hppk_sf"/>
</dbReference>
<name>A0A3B0UHN8_9ZZZZ</name>
<dbReference type="PANTHER" id="PTHR43071:SF1">
    <property type="entry name" value="2-AMINO-4-HYDROXY-6-HYDROXYMETHYLDIHYDROPTERIDINE PYROPHOSPHOKINASE"/>
    <property type="match status" value="1"/>
</dbReference>
<dbReference type="EC" id="2.7.6.3" evidence="2"/>
<keyword evidence="5 9" id="KW-0418">Kinase</keyword>
<evidence type="ECO:0000256" key="7">
    <source>
        <dbReference type="ARBA" id="ARBA00022909"/>
    </source>
</evidence>
<gene>
    <name evidence="9" type="ORF">MNBD_ALPHA11-1713</name>
</gene>
<feature type="domain" description="7,8-dihydro-6-hydroxymethylpterin-pyrophosphokinase" evidence="8">
    <location>
        <begin position="88"/>
        <end position="99"/>
    </location>
</feature>
<sequence length="148" mass="16712">MADAWLSLGGNIGDPTQQITDALELLEKTPKISISKKSSMLINPPWGKVNQPNFHNMTIEISTLLEPIALLDACQNIENILGRVRGEKWGPRNIDIDIIAYEQLILSVERLNLPHHHAHEREFVLQPLREISPTTAQWILELKAVPET</sequence>
<evidence type="ECO:0000256" key="5">
    <source>
        <dbReference type="ARBA" id="ARBA00022777"/>
    </source>
</evidence>
<keyword evidence="4" id="KW-0547">Nucleotide-binding</keyword>
<dbReference type="GO" id="GO:0005524">
    <property type="term" value="F:ATP binding"/>
    <property type="evidence" value="ECO:0007669"/>
    <property type="project" value="UniProtKB-KW"/>
</dbReference>
<dbReference type="Pfam" id="PF01288">
    <property type="entry name" value="HPPK"/>
    <property type="match status" value="1"/>
</dbReference>
<dbReference type="GO" id="GO:0016301">
    <property type="term" value="F:kinase activity"/>
    <property type="evidence" value="ECO:0007669"/>
    <property type="project" value="UniProtKB-KW"/>
</dbReference>
<evidence type="ECO:0000259" key="8">
    <source>
        <dbReference type="PROSITE" id="PS00794"/>
    </source>
</evidence>
<dbReference type="PANTHER" id="PTHR43071">
    <property type="entry name" value="2-AMINO-4-HYDROXY-6-HYDROXYMETHYLDIHYDROPTERIDINE PYROPHOSPHOKINASE"/>
    <property type="match status" value="1"/>
</dbReference>
<proteinExistence type="predicted"/>
<dbReference type="GO" id="GO:0003848">
    <property type="term" value="F:2-amino-4-hydroxy-6-hydroxymethyldihydropteridine diphosphokinase activity"/>
    <property type="evidence" value="ECO:0007669"/>
    <property type="project" value="UniProtKB-EC"/>
</dbReference>
<dbReference type="GO" id="GO:0046654">
    <property type="term" value="P:tetrahydrofolate biosynthetic process"/>
    <property type="evidence" value="ECO:0007669"/>
    <property type="project" value="UniProtKB-UniPathway"/>
</dbReference>
<evidence type="ECO:0000256" key="2">
    <source>
        <dbReference type="ARBA" id="ARBA00013253"/>
    </source>
</evidence>
<dbReference type="Gene3D" id="3.30.70.560">
    <property type="entry name" value="7,8-Dihydro-6-hydroxymethylpterin-pyrophosphokinase HPPK"/>
    <property type="match status" value="1"/>
</dbReference>
<protein>
    <recommendedName>
        <fullName evidence="2">2-amino-4-hydroxy-6-hydroxymethyldihydropteridine diphosphokinase</fullName>
        <ecNumber evidence="2">2.7.6.3</ecNumber>
    </recommendedName>
</protein>
<keyword evidence="6" id="KW-0067">ATP-binding</keyword>
<dbReference type="AlphaFoldDB" id="A0A3B0UHN8"/>
<evidence type="ECO:0000313" key="9">
    <source>
        <dbReference type="EMBL" id="VAW24837.1"/>
    </source>
</evidence>
<comment type="pathway">
    <text evidence="1">Cofactor biosynthesis; tetrahydrofolate biosynthesis; 2-amino-4-hydroxy-6-hydroxymethyl-7,8-dihydropteridine diphosphate from 7,8-dihydroneopterin triphosphate: step 4/4.</text>
</comment>
<evidence type="ECO:0000256" key="1">
    <source>
        <dbReference type="ARBA" id="ARBA00005051"/>
    </source>
</evidence>
<keyword evidence="3 9" id="KW-0808">Transferase</keyword>
<reference evidence="9" key="1">
    <citation type="submission" date="2018-06" db="EMBL/GenBank/DDBJ databases">
        <authorList>
            <person name="Zhirakovskaya E."/>
        </authorList>
    </citation>
    <scope>NUCLEOTIDE SEQUENCE</scope>
</reference>